<comment type="caution">
    <text evidence="1">The sequence shown here is derived from an EMBL/GenBank/DDBJ whole genome shotgun (WGS) entry which is preliminary data.</text>
</comment>
<sequence length="293" mass="32176">MTRQIQDTPLISRLPTWVSMRSSASLAIRVTLGMTAIVAVLFSSAALYGMFYQLYVPKLLHTAPVHLQYTSAANTSARIAFVQRPNYRFLSTSQAYTVTLDLDVPTSKYNEALGNAMVSLDMLDYGDGIVYQAARAVILPYRSAAVRYLHTVVRSIPLALGFMRESTMLSVVLADDLYDRLYSPVVAARLTLSQPLQVYSASLTLAARFGGLRYWMYYWRTPVAVLFISLAAMWQLILMAVAWSVLEAYTARSSTPAAATTEAAQTDTAALPAHRQIGSPSSSESATAQESKD</sequence>
<gene>
    <name evidence="1" type="ORF">IWW38_004055</name>
</gene>
<proteinExistence type="predicted"/>
<evidence type="ECO:0000313" key="1">
    <source>
        <dbReference type="EMBL" id="KAJ2890580.1"/>
    </source>
</evidence>
<name>A0ACC1LZF8_9FUNG</name>
<protein>
    <submittedName>
        <fullName evidence="1">Uncharacterized protein</fullName>
    </submittedName>
</protein>
<organism evidence="1 2">
    <name type="scientific">Coemansia aciculifera</name>
    <dbReference type="NCBI Taxonomy" id="417176"/>
    <lineage>
        <taxon>Eukaryota</taxon>
        <taxon>Fungi</taxon>
        <taxon>Fungi incertae sedis</taxon>
        <taxon>Zoopagomycota</taxon>
        <taxon>Kickxellomycotina</taxon>
        <taxon>Kickxellomycetes</taxon>
        <taxon>Kickxellales</taxon>
        <taxon>Kickxellaceae</taxon>
        <taxon>Coemansia</taxon>
    </lineage>
</organism>
<keyword evidence="2" id="KW-1185">Reference proteome</keyword>
<accession>A0ACC1LZF8</accession>
<dbReference type="Proteomes" id="UP001139981">
    <property type="component" value="Unassembled WGS sequence"/>
</dbReference>
<dbReference type="EMBL" id="JANBVB010001294">
    <property type="protein sequence ID" value="KAJ2890580.1"/>
    <property type="molecule type" value="Genomic_DNA"/>
</dbReference>
<evidence type="ECO:0000313" key="2">
    <source>
        <dbReference type="Proteomes" id="UP001139981"/>
    </source>
</evidence>
<reference evidence="1" key="1">
    <citation type="submission" date="2022-07" db="EMBL/GenBank/DDBJ databases">
        <title>Phylogenomic reconstructions and comparative analyses of Kickxellomycotina fungi.</title>
        <authorList>
            <person name="Reynolds N.K."/>
            <person name="Stajich J.E."/>
            <person name="Barry K."/>
            <person name="Grigoriev I.V."/>
            <person name="Crous P."/>
            <person name="Smith M.E."/>
        </authorList>
    </citation>
    <scope>NUCLEOTIDE SEQUENCE</scope>
    <source>
        <strain evidence="1">CBS 190363</strain>
    </source>
</reference>